<dbReference type="AlphaFoldDB" id="A0A835AFP7"/>
<protein>
    <submittedName>
        <fullName evidence="2">Uncharacterized protein</fullName>
    </submittedName>
</protein>
<keyword evidence="1" id="KW-0472">Membrane</keyword>
<proteinExistence type="predicted"/>
<dbReference type="Proteomes" id="UP000636709">
    <property type="component" value="Unassembled WGS sequence"/>
</dbReference>
<accession>A0A835AFP7</accession>
<dbReference type="EMBL" id="JACEFO010002460">
    <property type="protein sequence ID" value="KAF8659430.1"/>
    <property type="molecule type" value="Genomic_DNA"/>
</dbReference>
<evidence type="ECO:0000313" key="3">
    <source>
        <dbReference type="Proteomes" id="UP000636709"/>
    </source>
</evidence>
<feature type="transmembrane region" description="Helical" evidence="1">
    <location>
        <begin position="139"/>
        <end position="155"/>
    </location>
</feature>
<sequence>MLQIQMRVVADQIHCLKSKGLLRWAVFKEEKANINRLIEAVNRTVLEYKHRRLEVGLFYLKPHQDVYDAEVRSHLFRMPLKEALIRRKLEMKKRKEVLASYYNNSHGDTKAYLSNTTIGAGYASFILQKVLGKACTTRLMLHTVVSIVLGFIVIFF</sequence>
<evidence type="ECO:0000313" key="2">
    <source>
        <dbReference type="EMBL" id="KAF8659430.1"/>
    </source>
</evidence>
<organism evidence="2 3">
    <name type="scientific">Digitaria exilis</name>
    <dbReference type="NCBI Taxonomy" id="1010633"/>
    <lineage>
        <taxon>Eukaryota</taxon>
        <taxon>Viridiplantae</taxon>
        <taxon>Streptophyta</taxon>
        <taxon>Embryophyta</taxon>
        <taxon>Tracheophyta</taxon>
        <taxon>Spermatophyta</taxon>
        <taxon>Magnoliopsida</taxon>
        <taxon>Liliopsida</taxon>
        <taxon>Poales</taxon>
        <taxon>Poaceae</taxon>
        <taxon>PACMAD clade</taxon>
        <taxon>Panicoideae</taxon>
        <taxon>Panicodae</taxon>
        <taxon>Paniceae</taxon>
        <taxon>Anthephorinae</taxon>
        <taxon>Digitaria</taxon>
    </lineage>
</organism>
<dbReference type="OrthoDB" id="675342at2759"/>
<keyword evidence="1" id="KW-1133">Transmembrane helix</keyword>
<comment type="caution">
    <text evidence="2">The sequence shown here is derived from an EMBL/GenBank/DDBJ whole genome shotgun (WGS) entry which is preliminary data.</text>
</comment>
<keyword evidence="3" id="KW-1185">Reference proteome</keyword>
<evidence type="ECO:0000256" key="1">
    <source>
        <dbReference type="SAM" id="Phobius"/>
    </source>
</evidence>
<keyword evidence="1" id="KW-0812">Transmembrane</keyword>
<name>A0A835AFP7_9POAL</name>
<gene>
    <name evidence="2" type="ORF">HU200_058457</name>
</gene>
<reference evidence="2" key="1">
    <citation type="submission" date="2020-07" db="EMBL/GenBank/DDBJ databases">
        <title>Genome sequence and genetic diversity analysis of an under-domesticated orphan crop, white fonio (Digitaria exilis).</title>
        <authorList>
            <person name="Bennetzen J.L."/>
            <person name="Chen S."/>
            <person name="Ma X."/>
            <person name="Wang X."/>
            <person name="Yssel A.E.J."/>
            <person name="Chaluvadi S.R."/>
            <person name="Johnson M."/>
            <person name="Gangashetty P."/>
            <person name="Hamidou F."/>
            <person name="Sanogo M.D."/>
            <person name="Zwaenepoel A."/>
            <person name="Wallace J."/>
            <person name="Van De Peer Y."/>
            <person name="Van Deynze A."/>
        </authorList>
    </citation>
    <scope>NUCLEOTIDE SEQUENCE</scope>
    <source>
        <tissue evidence="2">Leaves</tissue>
    </source>
</reference>